<accession>A0A939BBS3</accession>
<dbReference type="InterPro" id="IPR002509">
    <property type="entry name" value="NODB_dom"/>
</dbReference>
<dbReference type="EMBL" id="JACJLV010000010">
    <property type="protein sequence ID" value="MBM6826406.1"/>
    <property type="molecule type" value="Genomic_DNA"/>
</dbReference>
<dbReference type="InterPro" id="IPR011330">
    <property type="entry name" value="Glyco_hydro/deAcase_b/a-brl"/>
</dbReference>
<dbReference type="Gene3D" id="3.20.20.370">
    <property type="entry name" value="Glycoside hydrolase/deacetylase"/>
    <property type="match status" value="1"/>
</dbReference>
<name>A0A939BBS3_9CLOT</name>
<protein>
    <submittedName>
        <fullName evidence="5">Polysaccharide deacetylase family protein</fullName>
    </submittedName>
</protein>
<keyword evidence="6" id="KW-1185">Reference proteome</keyword>
<dbReference type="PANTHER" id="PTHR10587">
    <property type="entry name" value="GLYCOSYL TRANSFERASE-RELATED"/>
    <property type="match status" value="1"/>
</dbReference>
<feature type="domain" description="NodB homology" evidence="4">
    <location>
        <begin position="48"/>
        <end position="227"/>
    </location>
</feature>
<dbReference type="PANTHER" id="PTHR10587:SF133">
    <property type="entry name" value="CHITIN DEACETYLASE 1-RELATED"/>
    <property type="match status" value="1"/>
</dbReference>
<keyword evidence="1" id="KW-0479">Metal-binding</keyword>
<dbReference type="PROSITE" id="PS51677">
    <property type="entry name" value="NODB"/>
    <property type="match status" value="1"/>
</dbReference>
<keyword evidence="3" id="KW-0732">Signal</keyword>
<evidence type="ECO:0000256" key="2">
    <source>
        <dbReference type="ARBA" id="ARBA00022801"/>
    </source>
</evidence>
<comment type="caution">
    <text evidence="5">The sequence shown here is derived from an EMBL/GenBank/DDBJ whole genome shotgun (WGS) entry which is preliminary data.</text>
</comment>
<dbReference type="GO" id="GO:0016020">
    <property type="term" value="C:membrane"/>
    <property type="evidence" value="ECO:0007669"/>
    <property type="project" value="TreeGrafter"/>
</dbReference>
<dbReference type="Pfam" id="PF01522">
    <property type="entry name" value="Polysacc_deac_1"/>
    <property type="match status" value="1"/>
</dbReference>
<evidence type="ECO:0000256" key="3">
    <source>
        <dbReference type="SAM" id="SignalP"/>
    </source>
</evidence>
<proteinExistence type="predicted"/>
<dbReference type="GO" id="GO:0016810">
    <property type="term" value="F:hydrolase activity, acting on carbon-nitrogen (but not peptide) bonds"/>
    <property type="evidence" value="ECO:0007669"/>
    <property type="project" value="InterPro"/>
</dbReference>
<reference evidence="5" key="2">
    <citation type="journal article" date="2021" name="Sci. Rep.">
        <title>The distribution of antibiotic resistance genes in chicken gut microbiota commensals.</title>
        <authorList>
            <person name="Juricova H."/>
            <person name="Matiasovicova J."/>
            <person name="Kubasova T."/>
            <person name="Cejkova D."/>
            <person name="Rychlik I."/>
        </authorList>
    </citation>
    <scope>NUCLEOTIDE SEQUENCE</scope>
    <source>
        <strain evidence="5">An420c</strain>
    </source>
</reference>
<feature type="signal peptide" evidence="3">
    <location>
        <begin position="1"/>
        <end position="20"/>
    </location>
</feature>
<dbReference type="AlphaFoldDB" id="A0A939BBS3"/>
<dbReference type="PROSITE" id="PS51257">
    <property type="entry name" value="PROKAR_LIPOPROTEIN"/>
    <property type="match status" value="1"/>
</dbReference>
<evidence type="ECO:0000259" key="4">
    <source>
        <dbReference type="PROSITE" id="PS51677"/>
    </source>
</evidence>
<feature type="chain" id="PRO_5039696116" evidence="3">
    <location>
        <begin position="21"/>
        <end position="252"/>
    </location>
</feature>
<evidence type="ECO:0000313" key="6">
    <source>
        <dbReference type="Proteomes" id="UP000713880"/>
    </source>
</evidence>
<dbReference type="SUPFAM" id="SSF88713">
    <property type="entry name" value="Glycoside hydrolase/deacetylase"/>
    <property type="match status" value="1"/>
</dbReference>
<organism evidence="5 6">
    <name type="scientific">Mordavella massiliensis</name>
    <dbReference type="NCBI Taxonomy" id="1871024"/>
    <lineage>
        <taxon>Bacteria</taxon>
        <taxon>Bacillati</taxon>
        <taxon>Bacillota</taxon>
        <taxon>Clostridia</taxon>
        <taxon>Eubacteriales</taxon>
        <taxon>Clostridiaceae</taxon>
        <taxon>Mordavella</taxon>
    </lineage>
</organism>
<sequence length="252" mass="28017">MKVRNIAAGLILCMATAGCARYLAEHAEVSSNVNGRELPISSVETKEPKIALTFDVAWESADLEEILDILDEEEVKASFFVTGEWAQSHPDLLKEMAEAGHDIGNHSQTHRSMTGLSEEEKKKEILEAGEAVETAAGVRMHFFRAPYDNYDDEVIRTAKALGYETVSWNVDTLDWKDYGKAHILETVKKEGGFENGAIIRAHAGTRYMADALQPLIWAGKEAGCLWAPLSEMVRREAYHLDVTGRQIPDPEN</sequence>
<dbReference type="GO" id="GO:0005975">
    <property type="term" value="P:carbohydrate metabolic process"/>
    <property type="evidence" value="ECO:0007669"/>
    <property type="project" value="InterPro"/>
</dbReference>
<keyword evidence="2" id="KW-0378">Hydrolase</keyword>
<reference evidence="5" key="1">
    <citation type="submission" date="2020-08" db="EMBL/GenBank/DDBJ databases">
        <authorList>
            <person name="Cejkova D."/>
            <person name="Kubasova T."/>
            <person name="Jahodarova E."/>
            <person name="Rychlik I."/>
        </authorList>
    </citation>
    <scope>NUCLEOTIDE SEQUENCE</scope>
    <source>
        <strain evidence="5">An420c</strain>
    </source>
</reference>
<dbReference type="Proteomes" id="UP000713880">
    <property type="component" value="Unassembled WGS sequence"/>
</dbReference>
<evidence type="ECO:0000313" key="5">
    <source>
        <dbReference type="EMBL" id="MBM6826406.1"/>
    </source>
</evidence>
<dbReference type="CDD" id="cd10917">
    <property type="entry name" value="CE4_NodB_like_6s_7s"/>
    <property type="match status" value="1"/>
</dbReference>
<evidence type="ECO:0000256" key="1">
    <source>
        <dbReference type="ARBA" id="ARBA00022723"/>
    </source>
</evidence>
<dbReference type="GO" id="GO:0046872">
    <property type="term" value="F:metal ion binding"/>
    <property type="evidence" value="ECO:0007669"/>
    <property type="project" value="UniProtKB-KW"/>
</dbReference>
<dbReference type="InterPro" id="IPR050248">
    <property type="entry name" value="Polysacc_deacetylase_ArnD"/>
</dbReference>
<dbReference type="RefSeq" id="WP_204908454.1">
    <property type="nucleotide sequence ID" value="NZ_JACJLV010000010.1"/>
</dbReference>
<gene>
    <name evidence="5" type="ORF">H6A13_04680</name>
</gene>